<dbReference type="GO" id="GO:0005886">
    <property type="term" value="C:plasma membrane"/>
    <property type="evidence" value="ECO:0007669"/>
    <property type="project" value="UniProtKB-SubCell"/>
</dbReference>
<evidence type="ECO:0000256" key="5">
    <source>
        <dbReference type="ARBA" id="ARBA00023136"/>
    </source>
</evidence>
<feature type="transmembrane region" description="Helical" evidence="6">
    <location>
        <begin position="785"/>
        <end position="808"/>
    </location>
</feature>
<dbReference type="PANTHER" id="PTHR30572">
    <property type="entry name" value="MEMBRANE COMPONENT OF TRANSPORTER-RELATED"/>
    <property type="match status" value="1"/>
</dbReference>
<keyword evidence="4 6" id="KW-1133">Transmembrane helix</keyword>
<protein>
    <submittedName>
        <fullName evidence="9">FtsX-like permease family protein</fullName>
    </submittedName>
</protein>
<organism evidence="9 10">
    <name type="scientific">Aequorivita lipolytica</name>
    <dbReference type="NCBI Taxonomy" id="153267"/>
    <lineage>
        <taxon>Bacteria</taxon>
        <taxon>Pseudomonadati</taxon>
        <taxon>Bacteroidota</taxon>
        <taxon>Flavobacteriia</taxon>
        <taxon>Flavobacteriales</taxon>
        <taxon>Flavobacteriaceae</taxon>
        <taxon>Aequorivita</taxon>
    </lineage>
</organism>
<evidence type="ECO:0000259" key="7">
    <source>
        <dbReference type="Pfam" id="PF02687"/>
    </source>
</evidence>
<comment type="caution">
    <text evidence="9">The sequence shown here is derived from an EMBL/GenBank/DDBJ whole genome shotgun (WGS) entry which is preliminary data.</text>
</comment>
<feature type="domain" description="ABC3 transporter permease C-terminal" evidence="7">
    <location>
        <begin position="702"/>
        <end position="815"/>
    </location>
</feature>
<feature type="domain" description="MacB-like periplasmic core" evidence="8">
    <location>
        <begin position="22"/>
        <end position="234"/>
    </location>
</feature>
<evidence type="ECO:0000313" key="10">
    <source>
        <dbReference type="Proteomes" id="UP000321945"/>
    </source>
</evidence>
<name>A0A5C6YQ19_9FLAO</name>
<feature type="transmembrane region" description="Helical" evidence="6">
    <location>
        <begin position="20"/>
        <end position="41"/>
    </location>
</feature>
<dbReference type="AlphaFoldDB" id="A0A5C6YQ19"/>
<feature type="domain" description="MacB-like periplasmic core" evidence="8">
    <location>
        <begin position="454"/>
        <end position="665"/>
    </location>
</feature>
<sequence length="822" mass="92064">MFRNYFKIAWRNLLKNKFYATISIIGLTIGFTVGVLILIWIQDELSYDNFIEDSGQIYRVNINGKMGDNTFYAGYTPPPAGAALVDNFPEVESYTRIYRPNAGVIESKTAEGQHLFNETDIYAVDPNFLELLTYPLAKGDPKTCLQSANSIVITPQIAKKYFGNTDPMGQILYYGKDKQPLKVTGLLKDLTNLPATVKFDMLMPVQNFGDVTYFNWSWVWLNMATYVKLTSQTTEDPKTLTNLESKFPDMLKTQAASAFERIGQPYKQFLKNGNYWNIHLQPLTDIHLHSGEIVSAISDQGDIQNIYIFGLIAFSIIVLACVNFTNLATAQASRRSKEIGIRKVLGSPRSQLIKQFLTEAFLYTIISAVFAVLLVALILPLFNSLSGKTIPFHSIFSNGIWLILLGLTLLTAFLAGIYPAFYLTSFKPVNILKNSITSKKNGLLRNGLVVFQFVIAIVLVISTIIVFTQLRYTQQRDLGYDKENILVINNGEKLDAGVESFREEIAAIPQVEDATSSTGIFTKGSFGDFYVPQTTETDNMVAKDISLGSYLVDDHFISTLNLKIEQGREFDARFNDSLSVIINEAAAKQIGWENPIGQKIRYPGGNMEYYTVIGVVKDFNLESLHSSILPFALFSKSSQSYDTGVSFITLKYKTDNPKELIATIEKEWKNYQQDVPFEYSFLDDDLNAAYKTDLQQASLFGIFTALSIFVACLGLFGLVAFTAQQRTKEIGIRKILGARVTEIIKLLSMDFLRLVILAMLVASPIAWLAMNQWLQDFAYRINIPWWAFLVAGIAALGIALITVSFQAIKAAIANPVKSLRTE</sequence>
<comment type="subcellular location">
    <subcellularLocation>
        <location evidence="1">Cell membrane</location>
        <topology evidence="1">Multi-pass membrane protein</topology>
    </subcellularLocation>
</comment>
<dbReference type="GO" id="GO:0022857">
    <property type="term" value="F:transmembrane transporter activity"/>
    <property type="evidence" value="ECO:0007669"/>
    <property type="project" value="TreeGrafter"/>
</dbReference>
<dbReference type="Proteomes" id="UP000321945">
    <property type="component" value="Unassembled WGS sequence"/>
</dbReference>
<evidence type="ECO:0000259" key="8">
    <source>
        <dbReference type="Pfam" id="PF12704"/>
    </source>
</evidence>
<evidence type="ECO:0000256" key="1">
    <source>
        <dbReference type="ARBA" id="ARBA00004651"/>
    </source>
</evidence>
<reference evidence="9 10" key="1">
    <citation type="submission" date="2019-08" db="EMBL/GenBank/DDBJ databases">
        <title>Genome of Aequorivita lipolytica Y10-2 (type strain).</title>
        <authorList>
            <person name="Bowman J.P."/>
        </authorList>
    </citation>
    <scope>NUCLEOTIDE SEQUENCE [LARGE SCALE GENOMIC DNA]</scope>
    <source>
        <strain evidence="9 10">Y10-2</strain>
    </source>
</reference>
<dbReference type="OrthoDB" id="8740261at2"/>
<dbReference type="Pfam" id="PF02687">
    <property type="entry name" value="FtsX"/>
    <property type="match status" value="2"/>
</dbReference>
<feature type="domain" description="ABC3 transporter permease C-terminal" evidence="7">
    <location>
        <begin position="311"/>
        <end position="426"/>
    </location>
</feature>
<feature type="transmembrane region" description="Helical" evidence="6">
    <location>
        <begin position="751"/>
        <end position="770"/>
    </location>
</feature>
<dbReference type="InterPro" id="IPR025857">
    <property type="entry name" value="MacB_PCD"/>
</dbReference>
<accession>A0A5C6YQ19</accession>
<proteinExistence type="predicted"/>
<feature type="transmembrane region" description="Helical" evidence="6">
    <location>
        <begin position="399"/>
        <end position="423"/>
    </location>
</feature>
<keyword evidence="2" id="KW-1003">Cell membrane</keyword>
<evidence type="ECO:0000313" key="9">
    <source>
        <dbReference type="EMBL" id="TXD68964.1"/>
    </source>
</evidence>
<feature type="transmembrane region" description="Helical" evidence="6">
    <location>
        <begin position="360"/>
        <end position="379"/>
    </location>
</feature>
<evidence type="ECO:0000256" key="6">
    <source>
        <dbReference type="SAM" id="Phobius"/>
    </source>
</evidence>
<evidence type="ECO:0000256" key="4">
    <source>
        <dbReference type="ARBA" id="ARBA00022989"/>
    </source>
</evidence>
<evidence type="ECO:0000256" key="3">
    <source>
        <dbReference type="ARBA" id="ARBA00022692"/>
    </source>
</evidence>
<evidence type="ECO:0000256" key="2">
    <source>
        <dbReference type="ARBA" id="ARBA00022475"/>
    </source>
</evidence>
<keyword evidence="3 6" id="KW-0812">Transmembrane</keyword>
<keyword evidence="10" id="KW-1185">Reference proteome</keyword>
<keyword evidence="5 6" id="KW-0472">Membrane</keyword>
<dbReference type="Pfam" id="PF12704">
    <property type="entry name" value="MacB_PCD"/>
    <property type="match status" value="2"/>
</dbReference>
<feature type="transmembrane region" description="Helical" evidence="6">
    <location>
        <begin position="699"/>
        <end position="723"/>
    </location>
</feature>
<dbReference type="PANTHER" id="PTHR30572:SF18">
    <property type="entry name" value="ABC-TYPE MACROLIDE FAMILY EXPORT SYSTEM PERMEASE COMPONENT 2"/>
    <property type="match status" value="1"/>
</dbReference>
<feature type="transmembrane region" description="Helical" evidence="6">
    <location>
        <begin position="306"/>
        <end position="328"/>
    </location>
</feature>
<dbReference type="EMBL" id="VORU01000007">
    <property type="protein sequence ID" value="TXD68964.1"/>
    <property type="molecule type" value="Genomic_DNA"/>
</dbReference>
<dbReference type="InterPro" id="IPR050250">
    <property type="entry name" value="Macrolide_Exporter_MacB"/>
</dbReference>
<feature type="transmembrane region" description="Helical" evidence="6">
    <location>
        <begin position="443"/>
        <end position="467"/>
    </location>
</feature>
<gene>
    <name evidence="9" type="ORF">ESV24_09430</name>
</gene>
<dbReference type="InterPro" id="IPR003838">
    <property type="entry name" value="ABC3_permease_C"/>
</dbReference>